<sequence length="141" mass="16027">MKLNALEYLPSNIILPTRGENMGDGWETKRSRTPGHVDYVIIKLGAPGRVHEAIFDTLHFRGNFPHQASLEACYSEQENPLNNPAAQSDDFWTTISPKQKTAADTEHKWDLTPKDKVFTHVRATIYPDGGFKRLRVFGYRA</sequence>
<dbReference type="Gene3D" id="2.60.120.260">
    <property type="entry name" value="Galactose-binding domain-like"/>
    <property type="match status" value="1"/>
</dbReference>
<dbReference type="Proteomes" id="UP001479436">
    <property type="component" value="Unassembled WGS sequence"/>
</dbReference>
<proteinExistence type="inferred from homology"/>
<dbReference type="SUPFAM" id="SSF49785">
    <property type="entry name" value="Galactose-binding domain-like"/>
    <property type="match status" value="1"/>
</dbReference>
<name>A0ABR2WUP8_9FUNG</name>
<dbReference type="InterPro" id="IPR015908">
    <property type="entry name" value="Allantoicase_dom"/>
</dbReference>
<organism evidence="3 4">
    <name type="scientific">Basidiobolus ranarum</name>
    <dbReference type="NCBI Taxonomy" id="34480"/>
    <lineage>
        <taxon>Eukaryota</taxon>
        <taxon>Fungi</taxon>
        <taxon>Fungi incertae sedis</taxon>
        <taxon>Zoopagomycota</taxon>
        <taxon>Entomophthoromycotina</taxon>
        <taxon>Basidiobolomycetes</taxon>
        <taxon>Basidiobolales</taxon>
        <taxon>Basidiobolaceae</taxon>
        <taxon>Basidiobolus</taxon>
    </lineage>
</organism>
<dbReference type="PANTHER" id="PTHR12045">
    <property type="entry name" value="ALLANTOICASE"/>
    <property type="match status" value="1"/>
</dbReference>
<reference evidence="3 4" key="1">
    <citation type="submission" date="2023-04" db="EMBL/GenBank/DDBJ databases">
        <title>Genome of Basidiobolus ranarum AG-B5.</title>
        <authorList>
            <person name="Stajich J.E."/>
            <person name="Carter-House D."/>
            <person name="Gryganskyi A."/>
        </authorList>
    </citation>
    <scope>NUCLEOTIDE SEQUENCE [LARGE SCALE GENOMIC DNA]</scope>
    <source>
        <strain evidence="3 4">AG-B5</strain>
    </source>
</reference>
<gene>
    <name evidence="3" type="primary">DAL2_1</name>
    <name evidence="3" type="ORF">K7432_006536</name>
</gene>
<dbReference type="InterPro" id="IPR008979">
    <property type="entry name" value="Galactose-bd-like_sf"/>
</dbReference>
<dbReference type="EMBL" id="JASJQH010000292">
    <property type="protein sequence ID" value="KAK9765259.1"/>
    <property type="molecule type" value="Genomic_DNA"/>
</dbReference>
<accession>A0ABR2WUP8</accession>
<evidence type="ECO:0000313" key="4">
    <source>
        <dbReference type="Proteomes" id="UP001479436"/>
    </source>
</evidence>
<dbReference type="PANTHER" id="PTHR12045:SF3">
    <property type="entry name" value="INACTIVE ALLANTOICASE-RELATED"/>
    <property type="match status" value="1"/>
</dbReference>
<dbReference type="InterPro" id="IPR005164">
    <property type="entry name" value="Allantoicase"/>
</dbReference>
<protein>
    <submittedName>
        <fullName evidence="3">Allantoicase</fullName>
    </submittedName>
</protein>
<comment type="similarity">
    <text evidence="1">Belongs to the allantoicase family.</text>
</comment>
<feature type="domain" description="Allantoicase" evidence="2">
    <location>
        <begin position="12"/>
        <end position="140"/>
    </location>
</feature>
<evidence type="ECO:0000256" key="1">
    <source>
        <dbReference type="ARBA" id="ARBA00009242"/>
    </source>
</evidence>
<evidence type="ECO:0000259" key="2">
    <source>
        <dbReference type="Pfam" id="PF03561"/>
    </source>
</evidence>
<dbReference type="Pfam" id="PF03561">
    <property type="entry name" value="Allantoicase"/>
    <property type="match status" value="1"/>
</dbReference>
<comment type="caution">
    <text evidence="3">The sequence shown here is derived from an EMBL/GenBank/DDBJ whole genome shotgun (WGS) entry which is preliminary data.</text>
</comment>
<evidence type="ECO:0000313" key="3">
    <source>
        <dbReference type="EMBL" id="KAK9765259.1"/>
    </source>
</evidence>
<keyword evidence="4" id="KW-1185">Reference proteome</keyword>